<dbReference type="InterPro" id="IPR027381">
    <property type="entry name" value="LytR/CpsA/Psr_C"/>
</dbReference>
<name>A0A1F5I4H3_9BACT</name>
<keyword evidence="2" id="KW-1133">Transmembrane helix</keyword>
<evidence type="ECO:0000313" key="5">
    <source>
        <dbReference type="Proteomes" id="UP000179227"/>
    </source>
</evidence>
<keyword evidence="2" id="KW-0472">Membrane</keyword>
<accession>A0A1F5I4H3</accession>
<sequence>MFFSSKLIIYLKRNTLEVYSQNTEGSLGRLEFAPDTARDEEVINQAKFEDSISTFLTKLALKEKKALIILSDEVLFAKTIPLSNEQDEAKQAQDFFNEVPFDPQKIAQKQVKTKNGVNLFATNKSLFLAVLNALGKIQVKVDAVVPATMSGITAQSASFTKADLKKITSTSDIIEASNFLSSVSVNTQPQVSSETPPQTTTSTQSSNSFLLFAGVAIFILVALAAFFLYKKPNLPNISLNLKLPTLSFFAKKASPQITASPSTDQSPSPSPEQEVSRDELTIQVLNGTGEGGQASLVKGSLENIGFTNIETGNAASQDFVVTTVDFSQKVPVETRQEIVIELEKTFTEIKMNVDTNQSFDVIITTGKQK</sequence>
<evidence type="ECO:0000256" key="1">
    <source>
        <dbReference type="SAM" id="MobiDB-lite"/>
    </source>
</evidence>
<evidence type="ECO:0000313" key="4">
    <source>
        <dbReference type="EMBL" id="OGE11284.1"/>
    </source>
</evidence>
<proteinExistence type="predicted"/>
<dbReference type="Proteomes" id="UP000179227">
    <property type="component" value="Unassembled WGS sequence"/>
</dbReference>
<gene>
    <name evidence="4" type="ORF">A3A60_01980</name>
</gene>
<dbReference type="Gene3D" id="3.30.70.2390">
    <property type="match status" value="1"/>
</dbReference>
<dbReference type="EMBL" id="MFBS01000001">
    <property type="protein sequence ID" value="OGE11284.1"/>
    <property type="molecule type" value="Genomic_DNA"/>
</dbReference>
<feature type="domain" description="LytR/CpsA/Psr regulator C-terminal" evidence="3">
    <location>
        <begin position="280"/>
        <end position="367"/>
    </location>
</feature>
<dbReference type="STRING" id="1797729.A3A60_01980"/>
<organism evidence="4 5">
    <name type="scientific">Candidatus Curtissbacteria bacterium RIFCSPLOWO2_01_FULL_42_26</name>
    <dbReference type="NCBI Taxonomy" id="1797729"/>
    <lineage>
        <taxon>Bacteria</taxon>
        <taxon>Candidatus Curtissiibacteriota</taxon>
    </lineage>
</organism>
<evidence type="ECO:0000259" key="3">
    <source>
        <dbReference type="Pfam" id="PF13399"/>
    </source>
</evidence>
<dbReference type="AlphaFoldDB" id="A0A1F5I4H3"/>
<protein>
    <recommendedName>
        <fullName evidence="3">LytR/CpsA/Psr regulator C-terminal domain-containing protein</fullName>
    </recommendedName>
</protein>
<feature type="region of interest" description="Disordered" evidence="1">
    <location>
        <begin position="257"/>
        <end position="277"/>
    </location>
</feature>
<comment type="caution">
    <text evidence="4">The sequence shown here is derived from an EMBL/GenBank/DDBJ whole genome shotgun (WGS) entry which is preliminary data.</text>
</comment>
<dbReference type="Pfam" id="PF13399">
    <property type="entry name" value="LytR_C"/>
    <property type="match status" value="1"/>
</dbReference>
<evidence type="ECO:0000256" key="2">
    <source>
        <dbReference type="SAM" id="Phobius"/>
    </source>
</evidence>
<keyword evidence="2" id="KW-0812">Transmembrane</keyword>
<reference evidence="4 5" key="1">
    <citation type="journal article" date="2016" name="Nat. Commun.">
        <title>Thousands of microbial genomes shed light on interconnected biogeochemical processes in an aquifer system.</title>
        <authorList>
            <person name="Anantharaman K."/>
            <person name="Brown C.T."/>
            <person name="Hug L.A."/>
            <person name="Sharon I."/>
            <person name="Castelle C.J."/>
            <person name="Probst A.J."/>
            <person name="Thomas B.C."/>
            <person name="Singh A."/>
            <person name="Wilkins M.J."/>
            <person name="Karaoz U."/>
            <person name="Brodie E.L."/>
            <person name="Williams K.H."/>
            <person name="Hubbard S.S."/>
            <person name="Banfield J.F."/>
        </authorList>
    </citation>
    <scope>NUCLEOTIDE SEQUENCE [LARGE SCALE GENOMIC DNA]</scope>
</reference>
<feature type="transmembrane region" description="Helical" evidence="2">
    <location>
        <begin position="209"/>
        <end position="229"/>
    </location>
</feature>